<evidence type="ECO:0000313" key="2">
    <source>
        <dbReference type="EMBL" id="TQS84418.1"/>
    </source>
</evidence>
<dbReference type="NCBIfam" id="NF009682">
    <property type="entry name" value="PRK13203.1"/>
    <property type="match status" value="1"/>
</dbReference>
<dbReference type="InterPro" id="IPR002019">
    <property type="entry name" value="Urease_beta-like"/>
</dbReference>
<proteinExistence type="inferred from homology"/>
<evidence type="ECO:0000256" key="1">
    <source>
        <dbReference type="ARBA" id="ARBA00022801"/>
    </source>
</evidence>
<dbReference type="Proteomes" id="UP000752814">
    <property type="component" value="Unassembled WGS sequence"/>
</dbReference>
<dbReference type="Pfam" id="PF00699">
    <property type="entry name" value="Urease_beta"/>
    <property type="match status" value="1"/>
</dbReference>
<dbReference type="PANTHER" id="PTHR33569">
    <property type="entry name" value="UREASE"/>
    <property type="match status" value="1"/>
</dbReference>
<dbReference type="PANTHER" id="PTHR33569:SF1">
    <property type="entry name" value="UREASE"/>
    <property type="match status" value="1"/>
</dbReference>
<dbReference type="SUPFAM" id="SSF51278">
    <property type="entry name" value="Urease, beta-subunit"/>
    <property type="match status" value="1"/>
</dbReference>
<dbReference type="Gene3D" id="2.10.150.10">
    <property type="entry name" value="Urease, beta subunit"/>
    <property type="match status" value="1"/>
</dbReference>
<dbReference type="InterPro" id="IPR050069">
    <property type="entry name" value="Urease_subunit"/>
</dbReference>
<dbReference type="GO" id="GO:0016787">
    <property type="term" value="F:hydrolase activity"/>
    <property type="evidence" value="ECO:0007669"/>
    <property type="project" value="UniProtKB-KW"/>
</dbReference>
<dbReference type="InterPro" id="IPR036461">
    <property type="entry name" value="Urease_betasu_sf"/>
</dbReference>
<accession>A0A8J8PCI6</accession>
<dbReference type="CDD" id="cd00407">
    <property type="entry name" value="Urease_beta"/>
    <property type="match status" value="1"/>
</dbReference>
<dbReference type="GO" id="GO:0035550">
    <property type="term" value="C:urease complex"/>
    <property type="evidence" value="ECO:0007669"/>
    <property type="project" value="InterPro"/>
</dbReference>
<dbReference type="AlphaFoldDB" id="A0A8J8PCI6"/>
<organism evidence="2 3">
    <name type="scientific">Candidatus Methanomassiliicoccus intestinalis</name>
    <dbReference type="NCBI Taxonomy" id="1406512"/>
    <lineage>
        <taxon>Archaea</taxon>
        <taxon>Methanobacteriati</taxon>
        <taxon>Thermoplasmatota</taxon>
        <taxon>Thermoplasmata</taxon>
        <taxon>Methanomassiliicoccales</taxon>
        <taxon>Methanomassiliicoccaceae</taxon>
        <taxon>Methanomassiliicoccus</taxon>
    </lineage>
</organism>
<dbReference type="EMBL" id="LVVT01000002">
    <property type="protein sequence ID" value="TQS84418.1"/>
    <property type="molecule type" value="Genomic_DNA"/>
</dbReference>
<dbReference type="NCBIfam" id="TIGR00192">
    <property type="entry name" value="urease_beta"/>
    <property type="match status" value="1"/>
</dbReference>
<comment type="caution">
    <text evidence="2">The sequence shown here is derived from an EMBL/GenBank/DDBJ whole genome shotgun (WGS) entry which is preliminary data.</text>
</comment>
<dbReference type="GO" id="GO:0043419">
    <property type="term" value="P:urea catabolic process"/>
    <property type="evidence" value="ECO:0007669"/>
    <property type="project" value="InterPro"/>
</dbReference>
<evidence type="ECO:0000313" key="3">
    <source>
        <dbReference type="Proteomes" id="UP000752814"/>
    </source>
</evidence>
<keyword evidence="1" id="KW-0378">Hydrolase</keyword>
<name>A0A8J8PCI6_9ARCH</name>
<protein>
    <recommendedName>
        <fullName evidence="4">Urease subunit beta</fullName>
    </recommendedName>
</protein>
<evidence type="ECO:0008006" key="4">
    <source>
        <dbReference type="Google" id="ProtNLM"/>
    </source>
</evidence>
<dbReference type="HAMAP" id="MF_01954">
    <property type="entry name" value="Urease_beta"/>
    <property type="match status" value="1"/>
</dbReference>
<gene>
    <name evidence="2" type="ORF">A3207_06045</name>
</gene>
<reference evidence="2" key="1">
    <citation type="submission" date="2016-03" db="EMBL/GenBank/DDBJ databases">
        <authorList>
            <person name="Borrel G."/>
            <person name="Mccann A."/>
            <person name="O'Toole P.W."/>
        </authorList>
    </citation>
    <scope>NUCLEOTIDE SEQUENCE</scope>
    <source>
        <strain evidence="2">183</strain>
    </source>
</reference>
<sequence length="140" mass="15223">MQESVQKNSLKQGTSNKEITVGALIPGEGSIELFPNRKHITLKVTNTGDRPIQVGSHFHFFEANRALEFDRSAAFGMKLDIAAGLSVRFEPGQSRDVGLVEIGGKRYVHGFNMLTNGSTRAQDTKTMAMAKAKLLGFKGA</sequence>